<keyword evidence="3" id="KW-1185">Reference proteome</keyword>
<dbReference type="InterPro" id="IPR000639">
    <property type="entry name" value="Epox_hydrolase-like"/>
</dbReference>
<evidence type="ECO:0000259" key="1">
    <source>
        <dbReference type="Pfam" id="PF00561"/>
    </source>
</evidence>
<dbReference type="PANTHER" id="PTHR46438">
    <property type="entry name" value="ALPHA/BETA-HYDROLASES SUPERFAMILY PROTEIN"/>
    <property type="match status" value="1"/>
</dbReference>
<dbReference type="SUPFAM" id="SSF53474">
    <property type="entry name" value="alpha/beta-Hydrolases"/>
    <property type="match status" value="1"/>
</dbReference>
<dbReference type="InterPro" id="IPR000073">
    <property type="entry name" value="AB_hydrolase_1"/>
</dbReference>
<dbReference type="PRINTS" id="PR00412">
    <property type="entry name" value="EPOXHYDRLASE"/>
</dbReference>
<dbReference type="Proteomes" id="UP000820669">
    <property type="component" value="Unassembled WGS sequence"/>
</dbReference>
<name>A0ABX1SF58_9PSEU</name>
<comment type="caution">
    <text evidence="2">The sequence shown here is derived from an EMBL/GenBank/DDBJ whole genome shotgun (WGS) entry which is preliminary data.</text>
</comment>
<gene>
    <name evidence="2" type="ORF">HF526_23140</name>
</gene>
<protein>
    <submittedName>
        <fullName evidence="2">Alpha/beta fold hydrolase</fullName>
    </submittedName>
</protein>
<dbReference type="PRINTS" id="PR00111">
    <property type="entry name" value="ABHYDROLASE"/>
</dbReference>
<dbReference type="InterPro" id="IPR029058">
    <property type="entry name" value="AB_hydrolase_fold"/>
</dbReference>
<dbReference type="EMBL" id="JAAXLA010000050">
    <property type="protein sequence ID" value="NMI00182.1"/>
    <property type="molecule type" value="Genomic_DNA"/>
</dbReference>
<dbReference type="Pfam" id="PF00561">
    <property type="entry name" value="Abhydrolase_1"/>
    <property type="match status" value="1"/>
</dbReference>
<evidence type="ECO:0000313" key="2">
    <source>
        <dbReference type="EMBL" id="NMI00182.1"/>
    </source>
</evidence>
<organism evidence="2 3">
    <name type="scientific">Pseudonocardia acidicola</name>
    <dbReference type="NCBI Taxonomy" id="2724939"/>
    <lineage>
        <taxon>Bacteria</taxon>
        <taxon>Bacillati</taxon>
        <taxon>Actinomycetota</taxon>
        <taxon>Actinomycetes</taxon>
        <taxon>Pseudonocardiales</taxon>
        <taxon>Pseudonocardiaceae</taxon>
        <taxon>Pseudonocardia</taxon>
    </lineage>
</organism>
<accession>A0ABX1SF58</accession>
<dbReference type="GO" id="GO:0016787">
    <property type="term" value="F:hydrolase activity"/>
    <property type="evidence" value="ECO:0007669"/>
    <property type="project" value="UniProtKB-KW"/>
</dbReference>
<keyword evidence="2" id="KW-0378">Hydrolase</keyword>
<proteinExistence type="predicted"/>
<sequence>MVGNEMTNEFTAGAVTVTSRTVAVRGTKLHVHEAGAGETLVLLHGGGPGASGWSNFGGNVAALAEHFRVVVPDQPGYGRSDKPDFDGDYWTFTAGCVAELLDVLGVEKAHFVGNSLGGGTTTRLALDHPDRIDRMILMGPAGVSVNVLTPHPSEGLKILSSFYDAPGPSRERMAAFVRMMVFDPAMVTEELITERLEAALDPDARAGALRAVQSIMSSPDAQLWRYLHEVHHQTLLVWGRDDRVVPVDGGLLALQRMPNADLHVFSRCGHWAQSERREEFNRLAFDFFTGR</sequence>
<evidence type="ECO:0000313" key="3">
    <source>
        <dbReference type="Proteomes" id="UP000820669"/>
    </source>
</evidence>
<dbReference type="Gene3D" id="3.40.50.1820">
    <property type="entry name" value="alpha/beta hydrolase"/>
    <property type="match status" value="1"/>
</dbReference>
<feature type="domain" description="AB hydrolase-1" evidence="1">
    <location>
        <begin position="40"/>
        <end position="150"/>
    </location>
</feature>
<reference evidence="2 3" key="1">
    <citation type="submission" date="2020-04" db="EMBL/GenBank/DDBJ databases">
        <authorList>
            <person name="Klaysubun C."/>
            <person name="Duangmal K."/>
            <person name="Lipun K."/>
        </authorList>
    </citation>
    <scope>NUCLEOTIDE SEQUENCE [LARGE SCALE GENOMIC DNA]</scope>
    <source>
        <strain evidence="2 3">K10HN5</strain>
    </source>
</reference>
<dbReference type="PANTHER" id="PTHR46438:SF11">
    <property type="entry name" value="LIPASE-RELATED"/>
    <property type="match status" value="1"/>
</dbReference>